<dbReference type="HOGENOM" id="CLU_213304_1_0_3"/>
<proteinExistence type="predicted"/>
<organism evidence="1 2">
    <name type="scientific">Nostoc azollae (strain 0708)</name>
    <name type="common">Anabaena azollae (strain 0708)</name>
    <dbReference type="NCBI Taxonomy" id="551115"/>
    <lineage>
        <taxon>Bacteria</taxon>
        <taxon>Bacillati</taxon>
        <taxon>Cyanobacteriota</taxon>
        <taxon>Cyanophyceae</taxon>
        <taxon>Nostocales</taxon>
        <taxon>Nostocaceae</taxon>
        <taxon>Trichormus</taxon>
    </lineage>
</organism>
<evidence type="ECO:0000313" key="1">
    <source>
        <dbReference type="EMBL" id="ADI62689.1"/>
    </source>
</evidence>
<accession>D7DVH7</accession>
<reference evidence="1 2" key="1">
    <citation type="journal article" date="2010" name="PLoS ONE">
        <title>Genome erosion in a nitrogen-fixing vertically transmitted endosymbiotic multicellular cyanobacterium.</title>
        <authorList>
            <person name="Ran L."/>
            <person name="Larsson J."/>
            <person name="Vigil-Stenman T."/>
            <person name="Nylander J.A."/>
            <person name="Ininbergs K."/>
            <person name="Zheng W.W."/>
            <person name="Lapidus A."/>
            <person name="Lowry S."/>
            <person name="Haselkorn R."/>
            <person name="Bergman B."/>
        </authorList>
    </citation>
    <scope>NUCLEOTIDE SEQUENCE [LARGE SCALE GENOMIC DNA]</scope>
    <source>
        <strain evidence="1 2">0708</strain>
    </source>
</reference>
<dbReference type="AlphaFoldDB" id="D7DVH7"/>
<gene>
    <name evidence="1" type="ordered locus">Aazo_0031</name>
</gene>
<dbReference type="Proteomes" id="UP000001511">
    <property type="component" value="Chromosome"/>
</dbReference>
<dbReference type="KEGG" id="naz:Aazo_0031"/>
<keyword evidence="2" id="KW-1185">Reference proteome</keyword>
<sequence length="34" mass="3699">MFEKLVNDQRDIFGVSLKKLTADGCSGSLRLGIS</sequence>
<evidence type="ECO:0000313" key="2">
    <source>
        <dbReference type="Proteomes" id="UP000001511"/>
    </source>
</evidence>
<protein>
    <submittedName>
        <fullName evidence="1">Uncharacterized protein</fullName>
    </submittedName>
</protein>
<name>D7DVH7_NOSA0</name>
<dbReference type="EMBL" id="CP002059">
    <property type="protein sequence ID" value="ADI62689.1"/>
    <property type="molecule type" value="Genomic_DNA"/>
</dbReference>